<name>A0A0F9PXI5_9ZZZZ</name>
<accession>A0A0F9PXI5</accession>
<dbReference type="SUPFAM" id="SSF55608">
    <property type="entry name" value="Homing endonucleases"/>
    <property type="match status" value="1"/>
</dbReference>
<feature type="domain" description="Homing endonuclease LAGLIDADG" evidence="1">
    <location>
        <begin position="13"/>
        <end position="98"/>
    </location>
</feature>
<evidence type="ECO:0000259" key="1">
    <source>
        <dbReference type="Pfam" id="PF00961"/>
    </source>
</evidence>
<reference evidence="2" key="1">
    <citation type="journal article" date="2015" name="Nature">
        <title>Complex archaea that bridge the gap between prokaryotes and eukaryotes.</title>
        <authorList>
            <person name="Spang A."/>
            <person name="Saw J.H."/>
            <person name="Jorgensen S.L."/>
            <person name="Zaremba-Niedzwiedzka K."/>
            <person name="Martijn J."/>
            <person name="Lind A.E."/>
            <person name="van Eijk R."/>
            <person name="Schleper C."/>
            <person name="Guy L."/>
            <person name="Ettema T.J."/>
        </authorList>
    </citation>
    <scope>NUCLEOTIDE SEQUENCE</scope>
</reference>
<dbReference type="AlphaFoldDB" id="A0A0F9PXI5"/>
<gene>
    <name evidence="2" type="ORF">LCGC14_0788850</name>
</gene>
<dbReference type="EMBL" id="LAZR01002075">
    <property type="protein sequence ID" value="KKN34944.1"/>
    <property type="molecule type" value="Genomic_DNA"/>
</dbReference>
<dbReference type="GO" id="GO:0004519">
    <property type="term" value="F:endonuclease activity"/>
    <property type="evidence" value="ECO:0007669"/>
    <property type="project" value="InterPro"/>
</dbReference>
<dbReference type="InterPro" id="IPR027434">
    <property type="entry name" value="Homing_endonucl"/>
</dbReference>
<protein>
    <recommendedName>
        <fullName evidence="1">Homing endonuclease LAGLIDADG domain-containing protein</fullName>
    </recommendedName>
</protein>
<organism evidence="2">
    <name type="scientific">marine sediment metagenome</name>
    <dbReference type="NCBI Taxonomy" id="412755"/>
    <lineage>
        <taxon>unclassified sequences</taxon>
        <taxon>metagenomes</taxon>
        <taxon>ecological metagenomes</taxon>
    </lineage>
</organism>
<dbReference type="Gene3D" id="3.10.28.10">
    <property type="entry name" value="Homing endonucleases"/>
    <property type="match status" value="1"/>
</dbReference>
<dbReference type="Pfam" id="PF00961">
    <property type="entry name" value="LAGLIDADG_1"/>
    <property type="match status" value="1"/>
</dbReference>
<dbReference type="InterPro" id="IPR004860">
    <property type="entry name" value="LAGLIDADG_dom"/>
</dbReference>
<sequence length="163" mass="18861">MYISLIDLKYAYLAGLIDGEGCIQIKRQKDSAKSFGFYFRLEVQITSTNEKLIAYLISNHDGYIYKQKSANPKHKTALHWRVGSTTAKKLLEKVFPYLIIKREQAQVAYKFQQILDDNPTSGKREAMTKDMLSQRSVLYKKVRGLNQKGVMRIEEFKKAQGEE</sequence>
<proteinExistence type="predicted"/>
<evidence type="ECO:0000313" key="2">
    <source>
        <dbReference type="EMBL" id="KKN34944.1"/>
    </source>
</evidence>
<comment type="caution">
    <text evidence="2">The sequence shown here is derived from an EMBL/GenBank/DDBJ whole genome shotgun (WGS) entry which is preliminary data.</text>
</comment>